<evidence type="ECO:0000313" key="1">
    <source>
        <dbReference type="EMBL" id="ACN58749.1"/>
    </source>
</evidence>
<organism evidence="1">
    <name type="scientific">uncultured bacterium BLR3</name>
    <dbReference type="NCBI Taxonomy" id="506521"/>
    <lineage>
        <taxon>Bacteria</taxon>
        <taxon>environmental samples</taxon>
    </lineage>
</organism>
<dbReference type="Gene3D" id="3.10.180.10">
    <property type="entry name" value="2,3-Dihydroxybiphenyl 1,2-Dioxygenase, domain 1"/>
    <property type="match status" value="1"/>
</dbReference>
<accession>C0IN63</accession>
<protein>
    <submittedName>
        <fullName evidence="1">Uncharacterized protein</fullName>
    </submittedName>
</protein>
<dbReference type="InterPro" id="IPR029068">
    <property type="entry name" value="Glyas_Bleomycin-R_OHBP_Dase"/>
</dbReference>
<reference evidence="1" key="1">
    <citation type="journal article" date="2009" name="ISME J.">
        <title>Functional metagenomics reveals diverse beta-lactamases in a remote Alaskan soil.</title>
        <authorList>
            <person name="Allen H.K."/>
            <person name="Moe L.A."/>
            <person name="Rodbumrer J."/>
            <person name="Gaarder A."/>
            <person name="Handelsman J."/>
        </authorList>
    </citation>
    <scope>NUCLEOTIDE SEQUENCE</scope>
</reference>
<name>C0IN63_9BACT</name>
<gene>
    <name evidence="1" type="ORF">AKSOIL_0071</name>
</gene>
<dbReference type="SUPFAM" id="SSF54593">
    <property type="entry name" value="Glyoxalase/Bleomycin resistance protein/Dihydroxybiphenyl dioxygenase"/>
    <property type="match status" value="1"/>
</dbReference>
<proteinExistence type="predicted"/>
<sequence>MESFYATKIDEFAKGKISRRALLESLTVAVTTTAATASTAANAAASDPALKVALVNHISYNCPDFKKGADWYSKVFSLDQIGTTKIDTALPFGKKGEKPFGVTAGDVPLTSIIVRTRDLNAPAQGGGAPRRKSQALIEHMGYTVADFDREKAKVQLKALGVENVRDGGLYSLHMTDAFGYDVQISGIANNALSDGA</sequence>
<dbReference type="AlphaFoldDB" id="C0IN63"/>
<dbReference type="EMBL" id="EU408348">
    <property type="protein sequence ID" value="ACN58749.1"/>
    <property type="molecule type" value="Genomic_DNA"/>
</dbReference>